<dbReference type="AlphaFoldDB" id="A0AAV5W577"/>
<reference evidence="2" key="1">
    <citation type="submission" date="2023-10" db="EMBL/GenBank/DDBJ databases">
        <title>Genome assembly of Pristionchus species.</title>
        <authorList>
            <person name="Yoshida K."/>
            <person name="Sommer R.J."/>
        </authorList>
    </citation>
    <scope>NUCLEOTIDE SEQUENCE</scope>
    <source>
        <strain evidence="2">RS5133</strain>
    </source>
</reference>
<organism evidence="2 3">
    <name type="scientific">Pristionchus fissidentatus</name>
    <dbReference type="NCBI Taxonomy" id="1538716"/>
    <lineage>
        <taxon>Eukaryota</taxon>
        <taxon>Metazoa</taxon>
        <taxon>Ecdysozoa</taxon>
        <taxon>Nematoda</taxon>
        <taxon>Chromadorea</taxon>
        <taxon>Rhabditida</taxon>
        <taxon>Rhabditina</taxon>
        <taxon>Diplogasteromorpha</taxon>
        <taxon>Diplogasteroidea</taxon>
        <taxon>Neodiplogasteridae</taxon>
        <taxon>Pristionchus</taxon>
    </lineage>
</organism>
<evidence type="ECO:0000313" key="3">
    <source>
        <dbReference type="Proteomes" id="UP001432322"/>
    </source>
</evidence>
<keyword evidence="3" id="KW-1185">Reference proteome</keyword>
<protein>
    <submittedName>
        <fullName evidence="2">Uncharacterized protein</fullName>
    </submittedName>
</protein>
<evidence type="ECO:0000256" key="1">
    <source>
        <dbReference type="SAM" id="MobiDB-lite"/>
    </source>
</evidence>
<feature type="compositionally biased region" description="Basic residues" evidence="1">
    <location>
        <begin position="42"/>
        <end position="55"/>
    </location>
</feature>
<feature type="non-terminal residue" evidence="2">
    <location>
        <position position="1"/>
    </location>
</feature>
<accession>A0AAV5W577</accession>
<name>A0AAV5W577_9BILA</name>
<comment type="caution">
    <text evidence="2">The sequence shown here is derived from an EMBL/GenBank/DDBJ whole genome shotgun (WGS) entry which is preliminary data.</text>
</comment>
<gene>
    <name evidence="2" type="ORF">PFISCL1PPCAC_17201</name>
</gene>
<feature type="non-terminal residue" evidence="2">
    <location>
        <position position="73"/>
    </location>
</feature>
<feature type="region of interest" description="Disordered" evidence="1">
    <location>
        <begin position="35"/>
        <end position="55"/>
    </location>
</feature>
<sequence length="73" mass="8197">GMKKMAIVKLFVTNDAASILRLALGRQNRRDGLANVGEAGRRQHQHRRHTRCCSSRARRPVHLHGFDAARGGR</sequence>
<dbReference type="Proteomes" id="UP001432322">
    <property type="component" value="Unassembled WGS sequence"/>
</dbReference>
<evidence type="ECO:0000313" key="2">
    <source>
        <dbReference type="EMBL" id="GMT25904.1"/>
    </source>
</evidence>
<dbReference type="EMBL" id="BTSY01000004">
    <property type="protein sequence ID" value="GMT25904.1"/>
    <property type="molecule type" value="Genomic_DNA"/>
</dbReference>
<proteinExistence type="predicted"/>